<proteinExistence type="predicted"/>
<sequence length="161" mass="18894">MNHNNIKLPSYATFEGAFLAADFTPSLDSCVLWRSAKNRIGFGGQVTYQEGTEQKIAGGNGSGEGGMSADRIPDVRHPEKVGRRSDRIPDVRHPEKVECRRIEIRRRIPDARHPEKVGRWQTEFRMRDIRRRWDVGRTEFRMRDIRRRWDVGRTEFFPGWK</sequence>
<evidence type="ECO:0000313" key="2">
    <source>
        <dbReference type="EMBL" id="CAN79706.1"/>
    </source>
</evidence>
<accession>A5C5P7</accession>
<organism evidence="2">
    <name type="scientific">Vitis vinifera</name>
    <name type="common">Grape</name>
    <dbReference type="NCBI Taxonomy" id="29760"/>
    <lineage>
        <taxon>Eukaryota</taxon>
        <taxon>Viridiplantae</taxon>
        <taxon>Streptophyta</taxon>
        <taxon>Embryophyta</taxon>
        <taxon>Tracheophyta</taxon>
        <taxon>Spermatophyta</taxon>
        <taxon>Magnoliopsida</taxon>
        <taxon>eudicotyledons</taxon>
        <taxon>Gunneridae</taxon>
        <taxon>Pentapetalae</taxon>
        <taxon>rosids</taxon>
        <taxon>Vitales</taxon>
        <taxon>Vitaceae</taxon>
        <taxon>Viteae</taxon>
        <taxon>Vitis</taxon>
    </lineage>
</organism>
<feature type="compositionally biased region" description="Basic and acidic residues" evidence="1">
    <location>
        <begin position="71"/>
        <end position="92"/>
    </location>
</feature>
<dbReference type="EMBL" id="AM483263">
    <property type="protein sequence ID" value="CAN79706.1"/>
    <property type="molecule type" value="Genomic_DNA"/>
</dbReference>
<protein>
    <submittedName>
        <fullName evidence="2">Uncharacterized protein</fullName>
    </submittedName>
</protein>
<reference evidence="2" key="1">
    <citation type="journal article" date="2007" name="PLoS ONE">
        <title>The first genome sequence of an elite grapevine cultivar (Pinot noir Vitis vinifera L.): coping with a highly heterozygous genome.</title>
        <authorList>
            <person name="Velasco R."/>
            <person name="Zharkikh A."/>
            <person name="Troggio M."/>
            <person name="Cartwright D.A."/>
            <person name="Cestaro A."/>
            <person name="Pruss D."/>
            <person name="Pindo M."/>
            <person name="FitzGerald L.M."/>
            <person name="Vezzulli S."/>
            <person name="Reid J."/>
            <person name="Malacarne G."/>
            <person name="Iliev D."/>
            <person name="Coppola G."/>
            <person name="Wardell B."/>
            <person name="Micheletti D."/>
            <person name="Macalma T."/>
            <person name="Facci M."/>
            <person name="Mitchell J.T."/>
            <person name="Perazzolli M."/>
            <person name="Eldredge G."/>
            <person name="Gatto P."/>
            <person name="Oyzerski R."/>
            <person name="Moretto M."/>
            <person name="Gutin N."/>
            <person name="Stefanini M."/>
            <person name="Chen Y."/>
            <person name="Segala C."/>
            <person name="Davenport C."/>
            <person name="Dematte L."/>
            <person name="Mraz A."/>
            <person name="Battilana J."/>
            <person name="Stormo K."/>
            <person name="Costa F."/>
            <person name="Tao Q."/>
            <person name="Si-Ammour A."/>
            <person name="Harkins T."/>
            <person name="Lackey A."/>
            <person name="Perbost C."/>
            <person name="Taillon B."/>
            <person name="Stella A."/>
            <person name="Solovyev V."/>
            <person name="Fawcett J.A."/>
            <person name="Sterck L."/>
            <person name="Vandepoele K."/>
            <person name="Grando S.M."/>
            <person name="Toppo S."/>
            <person name="Moser C."/>
            <person name="Lanchbury J."/>
            <person name="Bogden R."/>
            <person name="Skolnick M."/>
            <person name="Sgaramella V."/>
            <person name="Bhatnagar S.K."/>
            <person name="Fontana P."/>
            <person name="Gutin A."/>
            <person name="Van de Peer Y."/>
            <person name="Salamini F."/>
            <person name="Viola R."/>
        </authorList>
    </citation>
    <scope>NUCLEOTIDE SEQUENCE</scope>
</reference>
<dbReference type="AlphaFoldDB" id="A5C5P7"/>
<name>A5C5P7_VITVI</name>
<feature type="region of interest" description="Disordered" evidence="1">
    <location>
        <begin position="55"/>
        <end position="92"/>
    </location>
</feature>
<evidence type="ECO:0000256" key="1">
    <source>
        <dbReference type="SAM" id="MobiDB-lite"/>
    </source>
</evidence>
<gene>
    <name evidence="2" type="ORF">VITISV_012363</name>
</gene>